<dbReference type="CDD" id="cd06127">
    <property type="entry name" value="DEDDh"/>
    <property type="match status" value="1"/>
</dbReference>
<dbReference type="Proteomes" id="UP000216605">
    <property type="component" value="Unassembled WGS sequence"/>
</dbReference>
<dbReference type="InterPro" id="IPR013520">
    <property type="entry name" value="Ribonucl_H"/>
</dbReference>
<dbReference type="SUPFAM" id="SSF53098">
    <property type="entry name" value="Ribonuclease H-like"/>
    <property type="match status" value="1"/>
</dbReference>
<dbReference type="RefSeq" id="WP_094413502.1">
    <property type="nucleotide sequence ID" value="NZ_NOXV01000224.1"/>
</dbReference>
<protein>
    <submittedName>
        <fullName evidence="2">DNA polymerase III subunit epsilon</fullName>
    </submittedName>
</protein>
<dbReference type="Pfam" id="PF00929">
    <property type="entry name" value="RNase_T"/>
    <property type="match status" value="1"/>
</dbReference>
<proteinExistence type="predicted"/>
<evidence type="ECO:0000259" key="1">
    <source>
        <dbReference type="SMART" id="SM00479"/>
    </source>
</evidence>
<organism evidence="2 3">
    <name type="scientific">Flavobacterium cyanobacteriorum</name>
    <dbReference type="NCBI Taxonomy" id="2022802"/>
    <lineage>
        <taxon>Bacteria</taxon>
        <taxon>Pseudomonadati</taxon>
        <taxon>Bacteroidota</taxon>
        <taxon>Flavobacteriia</taxon>
        <taxon>Flavobacteriales</taxon>
        <taxon>Flavobacteriaceae</taxon>
        <taxon>Flavobacterium</taxon>
    </lineage>
</organism>
<comment type="caution">
    <text evidence="2">The sequence shown here is derived from an EMBL/GenBank/DDBJ whole genome shotgun (WGS) entry which is preliminary data.</text>
</comment>
<dbReference type="GO" id="GO:0004527">
    <property type="term" value="F:exonuclease activity"/>
    <property type="evidence" value="ECO:0007669"/>
    <property type="project" value="UniProtKB-ARBA"/>
</dbReference>
<reference evidence="2 3" key="1">
    <citation type="submission" date="2017-07" db="EMBL/GenBank/DDBJ databases">
        <title>Flavobacterium cyanobacteriorum sp. nov., isolated from cyanobacterial aggregates in a eutrophic lake.</title>
        <authorList>
            <person name="Cai H."/>
        </authorList>
    </citation>
    <scope>NUCLEOTIDE SEQUENCE [LARGE SCALE GENOMIC DNA]</scope>
    <source>
        <strain evidence="2 3">TH021</strain>
    </source>
</reference>
<dbReference type="Gene3D" id="3.30.420.10">
    <property type="entry name" value="Ribonuclease H-like superfamily/Ribonuclease H"/>
    <property type="match status" value="1"/>
</dbReference>
<dbReference type="EMBL" id="NOXV01000224">
    <property type="protein sequence ID" value="OYQ38291.1"/>
    <property type="molecule type" value="Genomic_DNA"/>
</dbReference>
<dbReference type="AlphaFoldDB" id="A0A255ZA50"/>
<keyword evidence="3" id="KW-1185">Reference proteome</keyword>
<gene>
    <name evidence="2" type="ORF">CHU92_05750</name>
</gene>
<dbReference type="InterPro" id="IPR036397">
    <property type="entry name" value="RNaseH_sf"/>
</dbReference>
<feature type="domain" description="Exonuclease" evidence="1">
    <location>
        <begin position="32"/>
        <end position="201"/>
    </location>
</feature>
<evidence type="ECO:0000313" key="3">
    <source>
        <dbReference type="Proteomes" id="UP000216605"/>
    </source>
</evidence>
<dbReference type="GO" id="GO:0006259">
    <property type="term" value="P:DNA metabolic process"/>
    <property type="evidence" value="ECO:0007669"/>
    <property type="project" value="UniProtKB-ARBA"/>
</dbReference>
<sequence length="201" mass="22758">MAFEWLTGGSMPQFWKNYLSLFDIDEKNGLKRYVIFDMVTSGLDWKDDVILSIGAIGVHGDAVEVGDFIQVDILQENSTVQSVALRGVPVNEQNEKVVEAEAMIQFLNFVKDATLVSHNINLDVEMVNQALKRLGLGRIKNPLMDTNALYQRWKGFSDDTHATLDELCEALKVRKNDRHTVSGNVYITALLFLKLKRKLEI</sequence>
<accession>A0A255ZA50</accession>
<dbReference type="SMART" id="SM00479">
    <property type="entry name" value="EXOIII"/>
    <property type="match status" value="1"/>
</dbReference>
<evidence type="ECO:0000313" key="2">
    <source>
        <dbReference type="EMBL" id="OYQ38291.1"/>
    </source>
</evidence>
<dbReference type="GO" id="GO:0003676">
    <property type="term" value="F:nucleic acid binding"/>
    <property type="evidence" value="ECO:0007669"/>
    <property type="project" value="InterPro"/>
</dbReference>
<dbReference type="InterPro" id="IPR012337">
    <property type="entry name" value="RNaseH-like_sf"/>
</dbReference>
<name>A0A255ZA50_9FLAO</name>
<dbReference type="OrthoDB" id="9803913at2"/>